<keyword evidence="3" id="KW-1185">Reference proteome</keyword>
<dbReference type="EMBL" id="RXOE01000001">
    <property type="protein sequence ID" value="RTQ36888.1"/>
    <property type="molecule type" value="Genomic_DNA"/>
</dbReference>
<protein>
    <submittedName>
        <fullName evidence="2">Uncharacterized protein</fullName>
    </submittedName>
</protein>
<proteinExistence type="predicted"/>
<reference evidence="2 3" key="1">
    <citation type="submission" date="2018-12" db="EMBL/GenBank/DDBJ databases">
        <title>The genome of Variovorax gossypii DSM 100435.</title>
        <authorList>
            <person name="Gao J."/>
            <person name="Sun J."/>
        </authorList>
    </citation>
    <scope>NUCLEOTIDE SEQUENCE [LARGE SCALE GENOMIC DNA]</scope>
    <source>
        <strain evidence="2 3">DSM 100435</strain>
    </source>
</reference>
<organism evidence="2 3">
    <name type="scientific">Variovorax gossypii</name>
    <dbReference type="NCBI Taxonomy" id="1679495"/>
    <lineage>
        <taxon>Bacteria</taxon>
        <taxon>Pseudomonadati</taxon>
        <taxon>Pseudomonadota</taxon>
        <taxon>Betaproteobacteria</taxon>
        <taxon>Burkholderiales</taxon>
        <taxon>Comamonadaceae</taxon>
        <taxon>Variovorax</taxon>
    </lineage>
</organism>
<gene>
    <name evidence="2" type="ORF">EJP69_03880</name>
</gene>
<evidence type="ECO:0000256" key="1">
    <source>
        <dbReference type="SAM" id="SignalP"/>
    </source>
</evidence>
<evidence type="ECO:0000313" key="3">
    <source>
        <dbReference type="Proteomes" id="UP000267418"/>
    </source>
</evidence>
<dbReference type="RefSeq" id="WP_093195381.1">
    <property type="nucleotide sequence ID" value="NZ_RXOE01000001.1"/>
</dbReference>
<sequence length="116" mass="12238">MKFKQSNTLLRNAALAGAIATLLAFSGAASAAHMPQDSDMLQTTGIVASVGTPASKIGMEEVSAQQDLLSLVAPAAEPEKAQPVNTAMVNSCSSRWYWRSLLEEMACGFSGQGWFN</sequence>
<feature type="signal peptide" evidence="1">
    <location>
        <begin position="1"/>
        <end position="31"/>
    </location>
</feature>
<dbReference type="Proteomes" id="UP000267418">
    <property type="component" value="Unassembled WGS sequence"/>
</dbReference>
<dbReference type="OrthoDB" id="8858829at2"/>
<accession>A0A3S0H3K4</accession>
<evidence type="ECO:0000313" key="2">
    <source>
        <dbReference type="EMBL" id="RTQ36888.1"/>
    </source>
</evidence>
<dbReference type="AlphaFoldDB" id="A0A3S0H3K4"/>
<name>A0A3S0H3K4_9BURK</name>
<comment type="caution">
    <text evidence="2">The sequence shown here is derived from an EMBL/GenBank/DDBJ whole genome shotgun (WGS) entry which is preliminary data.</text>
</comment>
<keyword evidence="1" id="KW-0732">Signal</keyword>
<feature type="chain" id="PRO_5018654998" evidence="1">
    <location>
        <begin position="32"/>
        <end position="116"/>
    </location>
</feature>